<evidence type="ECO:0000313" key="11">
    <source>
        <dbReference type="Proteomes" id="UP000266239"/>
    </source>
</evidence>
<evidence type="ECO:0000313" key="7">
    <source>
        <dbReference type="EMBL" id="RHY96521.1"/>
    </source>
</evidence>
<dbReference type="AlphaFoldDB" id="A0A397DQ78"/>
<evidence type="ECO:0000313" key="13">
    <source>
        <dbReference type="Proteomes" id="UP000283543"/>
    </source>
</evidence>
<dbReference type="EMBL" id="QUSZ01004791">
    <property type="protein sequence ID" value="RHY12759.1"/>
    <property type="molecule type" value="Genomic_DNA"/>
</dbReference>
<gene>
    <name evidence="3" type="ORF">DYB25_008234</name>
    <name evidence="5" type="ORF">DYB30_003786</name>
    <name evidence="7" type="ORF">DYB31_010605</name>
    <name evidence="6" type="ORF">DYB34_010308</name>
    <name evidence="2" type="ORF">DYB36_005651</name>
    <name evidence="4" type="ORF">DYB38_004583</name>
</gene>
<dbReference type="Proteomes" id="UP000265427">
    <property type="component" value="Unassembled WGS sequence"/>
</dbReference>
<evidence type="ECO:0000256" key="1">
    <source>
        <dbReference type="SAM" id="MobiDB-lite"/>
    </source>
</evidence>
<feature type="compositionally biased region" description="Polar residues" evidence="1">
    <location>
        <begin position="130"/>
        <end position="139"/>
    </location>
</feature>
<evidence type="ECO:0000313" key="3">
    <source>
        <dbReference type="EMBL" id="RHY16481.1"/>
    </source>
</evidence>
<evidence type="ECO:0000313" key="6">
    <source>
        <dbReference type="EMBL" id="RHY69513.1"/>
    </source>
</evidence>
<dbReference type="EMBL" id="QUTE01016567">
    <property type="protein sequence ID" value="RHY96521.1"/>
    <property type="molecule type" value="Genomic_DNA"/>
</dbReference>
<dbReference type="EMBL" id="QUTD01004777">
    <property type="protein sequence ID" value="RHY66130.1"/>
    <property type="molecule type" value="Genomic_DNA"/>
</dbReference>
<sequence>MQAPAPSTDLGPHLRRELSSYVDQRIVQATAPLQQEVDTLRADKEALTPYVSTQLTGLAALGTPPAQLPAEYPTQLAYAFYHLCDPPSSDDSNNSEQLDNHIADDLHQPSHTTPPPLLPRGLPCLPHRTSPPTGTTGSDRASHAGPIPATNVGTGELPAYDKHWCNNVRHSLTAAKLGNLSAQPSALPHRPSPSRASLSAQPMNPQGSDRDEVAAGLRHLLDNWIPPAEKTTRPRYMDTGLEADRQKVPHFVRDWLLHDMDRPDEVARAFQTNWDTYHYDEGMQARCDRSLHTRVSPGYRGVLQELWIAAPICIRDRERAIINVILRTGLVPPILGRKQMIYLAKSATAHGVINLDPGLPPWRPITVQSAFSSRIFTVIQDFITPCIANHEM</sequence>
<evidence type="ECO:0000313" key="12">
    <source>
        <dbReference type="Proteomes" id="UP000266643"/>
    </source>
</evidence>
<dbReference type="EMBL" id="QUTC01006584">
    <property type="protein sequence ID" value="RHY51361.1"/>
    <property type="molecule type" value="Genomic_DNA"/>
</dbReference>
<reference evidence="8 9" key="1">
    <citation type="submission" date="2018-08" db="EMBL/GenBank/DDBJ databases">
        <title>Aphanomyces genome sequencing and annotation.</title>
        <authorList>
            <person name="Minardi D."/>
            <person name="Oidtmann B."/>
            <person name="Van Der Giezen M."/>
            <person name="Studholme D.J."/>
        </authorList>
    </citation>
    <scope>NUCLEOTIDE SEQUENCE [LARGE SCALE GENOMIC DNA]</scope>
    <source>
        <strain evidence="7 10">197901</strain>
        <strain evidence="5 12">D2</strain>
        <strain evidence="2 8">Kv</strain>
        <strain evidence="4 9">SA</strain>
        <strain evidence="6 13">Si</strain>
        <strain evidence="3 11">Yx</strain>
    </source>
</reference>
<feature type="region of interest" description="Disordered" evidence="1">
    <location>
        <begin position="105"/>
        <end position="152"/>
    </location>
</feature>
<feature type="compositionally biased region" description="Polar residues" evidence="1">
    <location>
        <begin position="194"/>
        <end position="207"/>
    </location>
</feature>
<protein>
    <submittedName>
        <fullName evidence="5">Uncharacterized protein</fullName>
    </submittedName>
</protein>
<dbReference type="Proteomes" id="UP000266643">
    <property type="component" value="Unassembled WGS sequence"/>
</dbReference>
<evidence type="ECO:0000313" key="4">
    <source>
        <dbReference type="EMBL" id="RHY51361.1"/>
    </source>
</evidence>
<feature type="region of interest" description="Disordered" evidence="1">
    <location>
        <begin position="182"/>
        <end position="210"/>
    </location>
</feature>
<organism evidence="5 12">
    <name type="scientific">Aphanomyces astaci</name>
    <name type="common">Crayfish plague agent</name>
    <dbReference type="NCBI Taxonomy" id="112090"/>
    <lineage>
        <taxon>Eukaryota</taxon>
        <taxon>Sar</taxon>
        <taxon>Stramenopiles</taxon>
        <taxon>Oomycota</taxon>
        <taxon>Saprolegniomycetes</taxon>
        <taxon>Saprolegniales</taxon>
        <taxon>Verrucalvaceae</taxon>
        <taxon>Aphanomyces</taxon>
    </lineage>
</organism>
<accession>A0A397DQ78</accession>
<proteinExistence type="predicted"/>
<dbReference type="Proteomes" id="UP000265716">
    <property type="component" value="Unassembled WGS sequence"/>
</dbReference>
<evidence type="ECO:0000313" key="8">
    <source>
        <dbReference type="Proteomes" id="UP000265427"/>
    </source>
</evidence>
<evidence type="ECO:0000313" key="5">
    <source>
        <dbReference type="EMBL" id="RHY66130.1"/>
    </source>
</evidence>
<dbReference type="EMBL" id="QUTB01003124">
    <property type="protein sequence ID" value="RHY69513.1"/>
    <property type="molecule type" value="Genomic_DNA"/>
</dbReference>
<dbReference type="Proteomes" id="UP000266239">
    <property type="component" value="Unassembled WGS sequence"/>
</dbReference>
<dbReference type="Proteomes" id="UP000283543">
    <property type="component" value="Unassembled WGS sequence"/>
</dbReference>
<evidence type="ECO:0000313" key="2">
    <source>
        <dbReference type="EMBL" id="RHY12759.1"/>
    </source>
</evidence>
<comment type="caution">
    <text evidence="5">The sequence shown here is derived from an EMBL/GenBank/DDBJ whole genome shotgun (WGS) entry which is preliminary data.</text>
</comment>
<dbReference type="VEuPathDB" id="FungiDB:H257_07889"/>
<name>A0A397DQ78_APHAT</name>
<evidence type="ECO:0000313" key="9">
    <source>
        <dbReference type="Proteomes" id="UP000265716"/>
    </source>
</evidence>
<dbReference type="Proteomes" id="UP000266196">
    <property type="component" value="Unassembled WGS sequence"/>
</dbReference>
<evidence type="ECO:0000313" key="10">
    <source>
        <dbReference type="Proteomes" id="UP000266196"/>
    </source>
</evidence>
<dbReference type="EMBL" id="QUTA01005275">
    <property type="protein sequence ID" value="RHY16481.1"/>
    <property type="molecule type" value="Genomic_DNA"/>
</dbReference>